<name>A0A918XCP6_9GAMM</name>
<reference evidence="4" key="2">
    <citation type="submission" date="2020-09" db="EMBL/GenBank/DDBJ databases">
        <authorList>
            <person name="Sun Q."/>
            <person name="Kim S."/>
        </authorList>
    </citation>
    <scope>NUCLEOTIDE SEQUENCE</scope>
    <source>
        <strain evidence="4">KCTC 23430</strain>
    </source>
</reference>
<dbReference type="InterPro" id="IPR029057">
    <property type="entry name" value="PRTase-like"/>
</dbReference>
<feature type="domain" description="Phosphoribosyltransferase" evidence="3">
    <location>
        <begin position="22"/>
        <end position="170"/>
    </location>
</feature>
<protein>
    <submittedName>
        <fullName evidence="4">Hypoxanthine phosphoribosyltransferase</fullName>
    </submittedName>
</protein>
<keyword evidence="2" id="KW-0808">Transferase</keyword>
<evidence type="ECO:0000313" key="4">
    <source>
        <dbReference type="EMBL" id="GHD25095.1"/>
    </source>
</evidence>
<keyword evidence="1 4" id="KW-0328">Glycosyltransferase</keyword>
<evidence type="ECO:0000256" key="1">
    <source>
        <dbReference type="ARBA" id="ARBA00022676"/>
    </source>
</evidence>
<evidence type="ECO:0000313" key="5">
    <source>
        <dbReference type="Proteomes" id="UP000644693"/>
    </source>
</evidence>
<reference evidence="4" key="1">
    <citation type="journal article" date="2014" name="Int. J. Syst. Evol. Microbiol.">
        <title>Complete genome sequence of Corynebacterium casei LMG S-19264T (=DSM 44701T), isolated from a smear-ripened cheese.</title>
        <authorList>
            <consortium name="US DOE Joint Genome Institute (JGI-PGF)"/>
            <person name="Walter F."/>
            <person name="Albersmeier A."/>
            <person name="Kalinowski J."/>
            <person name="Ruckert C."/>
        </authorList>
    </citation>
    <scope>NUCLEOTIDE SEQUENCE</scope>
    <source>
        <strain evidence="4">KCTC 23430</strain>
    </source>
</reference>
<sequence length="202" mass="22950">MLGFALYCRNTVRMDKHYISASQLLEDSYRLAWQIFESGFRPDYIVGVWRGGAPVGIAVQELLDVVGVKADHIAIRTSSYTGIGERNRHVLVHGLNYLIKRLESEHSLLIVDDVHDTGLSIDQVITDLRAACKKNSPDIRIATPYFKPANNKTHRVPDYYVHETNEWLVFPHELNGLTTQEIADNKPELASIMTELGQHLKR</sequence>
<proteinExistence type="predicted"/>
<organism evidence="4 5">
    <name type="scientific">Parahalioglobus pacificus</name>
    <dbReference type="NCBI Taxonomy" id="930806"/>
    <lineage>
        <taxon>Bacteria</taxon>
        <taxon>Pseudomonadati</taxon>
        <taxon>Pseudomonadota</taxon>
        <taxon>Gammaproteobacteria</taxon>
        <taxon>Cellvibrionales</taxon>
        <taxon>Halieaceae</taxon>
        <taxon>Parahalioglobus</taxon>
    </lineage>
</organism>
<dbReference type="Proteomes" id="UP000644693">
    <property type="component" value="Unassembled WGS sequence"/>
</dbReference>
<dbReference type="InterPro" id="IPR000836">
    <property type="entry name" value="PRTase_dom"/>
</dbReference>
<dbReference type="Pfam" id="PF00156">
    <property type="entry name" value="Pribosyltran"/>
    <property type="match status" value="1"/>
</dbReference>
<dbReference type="PANTHER" id="PTHR43363">
    <property type="entry name" value="HYPOXANTHINE PHOSPHORIBOSYLTRANSFERASE"/>
    <property type="match status" value="1"/>
</dbReference>
<gene>
    <name evidence="4" type="ORF">GCM10007053_00450</name>
</gene>
<dbReference type="CDD" id="cd06223">
    <property type="entry name" value="PRTases_typeI"/>
    <property type="match status" value="1"/>
</dbReference>
<comment type="caution">
    <text evidence="4">The sequence shown here is derived from an EMBL/GenBank/DDBJ whole genome shotgun (WGS) entry which is preliminary data.</text>
</comment>
<dbReference type="GO" id="GO:0016757">
    <property type="term" value="F:glycosyltransferase activity"/>
    <property type="evidence" value="ECO:0007669"/>
    <property type="project" value="UniProtKB-KW"/>
</dbReference>
<dbReference type="PANTHER" id="PTHR43363:SF1">
    <property type="entry name" value="HYPOXANTHINE-GUANINE PHOSPHORIBOSYLTRANSFERASE"/>
    <property type="match status" value="1"/>
</dbReference>
<dbReference type="AlphaFoldDB" id="A0A918XCP6"/>
<keyword evidence="5" id="KW-1185">Reference proteome</keyword>
<evidence type="ECO:0000256" key="2">
    <source>
        <dbReference type="ARBA" id="ARBA00022679"/>
    </source>
</evidence>
<dbReference type="EMBL" id="BMYM01000001">
    <property type="protein sequence ID" value="GHD25095.1"/>
    <property type="molecule type" value="Genomic_DNA"/>
</dbReference>
<dbReference type="Gene3D" id="3.40.50.2020">
    <property type="match status" value="1"/>
</dbReference>
<evidence type="ECO:0000259" key="3">
    <source>
        <dbReference type="Pfam" id="PF00156"/>
    </source>
</evidence>
<accession>A0A918XCP6</accession>
<dbReference type="SUPFAM" id="SSF53271">
    <property type="entry name" value="PRTase-like"/>
    <property type="match status" value="1"/>
</dbReference>